<dbReference type="KEGG" id="dwd:DSCW_01130"/>
<keyword evidence="2" id="KW-1185">Reference proteome</keyword>
<accession>A0A5K7YTM2</accession>
<dbReference type="AlphaFoldDB" id="A0A5K7YTM2"/>
<protein>
    <submittedName>
        <fullName evidence="1">Uncharacterized protein</fullName>
    </submittedName>
</protein>
<evidence type="ECO:0000313" key="1">
    <source>
        <dbReference type="EMBL" id="BBO72696.1"/>
    </source>
</evidence>
<proteinExistence type="predicted"/>
<dbReference type="OrthoDB" id="5363772at2"/>
<sequence>MEHKTFYDNFELLTDAPNGIQKLREMILQLAVRGKLVPQDSNDESVSLYVFTG</sequence>
<gene>
    <name evidence="1" type="ORF">DSCW_01130</name>
</gene>
<dbReference type="EMBL" id="AP021875">
    <property type="protein sequence ID" value="BBO72696.1"/>
    <property type="molecule type" value="Genomic_DNA"/>
</dbReference>
<evidence type="ECO:0000313" key="2">
    <source>
        <dbReference type="Proteomes" id="UP000427769"/>
    </source>
</evidence>
<organism evidence="1 2">
    <name type="scientific">Desulfosarcina widdelii</name>
    <dbReference type="NCBI Taxonomy" id="947919"/>
    <lineage>
        <taxon>Bacteria</taxon>
        <taxon>Pseudomonadati</taxon>
        <taxon>Thermodesulfobacteriota</taxon>
        <taxon>Desulfobacteria</taxon>
        <taxon>Desulfobacterales</taxon>
        <taxon>Desulfosarcinaceae</taxon>
        <taxon>Desulfosarcina</taxon>
    </lineage>
</organism>
<dbReference type="Proteomes" id="UP000427769">
    <property type="component" value="Chromosome"/>
</dbReference>
<dbReference type="RefSeq" id="WP_155301877.1">
    <property type="nucleotide sequence ID" value="NZ_AP021875.1"/>
</dbReference>
<reference evidence="1 2" key="1">
    <citation type="submission" date="2019-11" db="EMBL/GenBank/DDBJ databases">
        <title>Comparative genomics of hydrocarbon-degrading Desulfosarcina strains.</title>
        <authorList>
            <person name="Watanabe M."/>
            <person name="Kojima H."/>
            <person name="Fukui M."/>
        </authorList>
    </citation>
    <scope>NUCLEOTIDE SEQUENCE [LARGE SCALE GENOMIC DNA]</scope>
    <source>
        <strain evidence="1 2">PP31</strain>
    </source>
</reference>
<name>A0A5K7YTM2_9BACT</name>